<dbReference type="Gene3D" id="2.30.29.30">
    <property type="entry name" value="Pleckstrin-homology domain (PH domain)/Phosphotyrosine-binding domain (PTB)"/>
    <property type="match status" value="1"/>
</dbReference>
<dbReference type="Pfam" id="PF22972">
    <property type="entry name" value="EVH1_PP4R3"/>
    <property type="match status" value="1"/>
</dbReference>
<dbReference type="GO" id="GO:0030289">
    <property type="term" value="C:protein phosphatase 4 complex"/>
    <property type="evidence" value="ECO:0007669"/>
    <property type="project" value="TreeGrafter"/>
</dbReference>
<evidence type="ECO:0000259" key="4">
    <source>
        <dbReference type="Pfam" id="PF04802"/>
    </source>
</evidence>
<name>A0AAV9CY33_ACOCL</name>
<sequence>MGAQGKAAGASGGDTSLQRVKVYRLSADGKWDDQGTGHVTVDYLERSEDLGLFVYDEDDHDPLLMHRISTDEIYRRQDETIISWRDPELSTELALSFQEATGCSYIWDHICGVRRNLHFNTLSNIEIGPRPATEGLPAFGAPQANGDAYHVVNSELRDLPLVELSSLPMILKTVVEGAECGVAEQMRVTELILQDQYFFPKLIDLFRMSEDLENFDTLHTIFKLVKGIILLNNSQIFDKIFGDEFFMDIIGTLEYDPEVPQVQQHRAFLTKHVVFKEAIPIKDTIVLSKIHQTYRIGYLKDVILPRVLDEAVVANLNAIINANNAVVVSLLKDDTAFIQELFVQMRSSAISTDSKRNLVLFLQEFCNLSKSLQLVQQLRLFRDFVNEGIFDIITDTLKSDDKKLVLTGTDMLILFLNQDPNFLRTYVIQQEGNVLLGLLVKGMITDFGDDMHCQFLEIIRSLLDSYNLSGSQRDTIIEIFFEKHLDQLIEVITSSCPPKVGGKSDDSGGNVGARVVTKPEILSNICELLCFCVVHHPYRIKCSFLLNNVIEKVLYLTRRRERYLVVAAVRFLRAIISRNDEHLCRHIIKNNLLKPVVDAFIRNGNRYNLLHSAVLELFEYIRKEHQNPKALVIYIVDSFWEEMTMFGHLASIQAFKLKYEQLIENAEARNSINVDDSRKRIDDRALEKEEEDYFNEESDEEDSTSARASCSQNQHAQPVLPNGTGGSLSSISSGSIGLVDYDDDDDDDYNPPPKIMQKISAGENKTENSSKLKRRSISSANDNDEEPERTKKSRAEKNLDSTTAVAAACSNHGCSDSPSRNGPVPSVSNGLPEVANSRSPNEQDSQSEKAVNSTDANVSEPYSVR</sequence>
<dbReference type="GO" id="GO:0072542">
    <property type="term" value="F:protein phosphatase activator activity"/>
    <property type="evidence" value="ECO:0007669"/>
    <property type="project" value="TreeGrafter"/>
</dbReference>
<feature type="compositionally biased region" description="Basic and acidic residues" evidence="3">
    <location>
        <begin position="788"/>
        <end position="799"/>
    </location>
</feature>
<organism evidence="6 7">
    <name type="scientific">Acorus calamus</name>
    <name type="common">Sweet flag</name>
    <dbReference type="NCBI Taxonomy" id="4465"/>
    <lineage>
        <taxon>Eukaryota</taxon>
        <taxon>Viridiplantae</taxon>
        <taxon>Streptophyta</taxon>
        <taxon>Embryophyta</taxon>
        <taxon>Tracheophyta</taxon>
        <taxon>Spermatophyta</taxon>
        <taxon>Magnoliopsida</taxon>
        <taxon>Liliopsida</taxon>
        <taxon>Acoraceae</taxon>
        <taxon>Acorus</taxon>
    </lineage>
</organism>
<dbReference type="InterPro" id="IPR006887">
    <property type="entry name" value="P4R3-like_central_dom"/>
</dbReference>
<dbReference type="InterPro" id="IPR051137">
    <property type="entry name" value="PP4R3-like"/>
</dbReference>
<reference evidence="6" key="1">
    <citation type="journal article" date="2023" name="Nat. Commun.">
        <title>Diploid and tetraploid genomes of Acorus and the evolution of monocots.</title>
        <authorList>
            <person name="Ma L."/>
            <person name="Liu K.W."/>
            <person name="Li Z."/>
            <person name="Hsiao Y.Y."/>
            <person name="Qi Y."/>
            <person name="Fu T."/>
            <person name="Tang G.D."/>
            <person name="Zhang D."/>
            <person name="Sun W.H."/>
            <person name="Liu D.K."/>
            <person name="Li Y."/>
            <person name="Chen G.Z."/>
            <person name="Liu X.D."/>
            <person name="Liao X.Y."/>
            <person name="Jiang Y.T."/>
            <person name="Yu X."/>
            <person name="Hao Y."/>
            <person name="Huang J."/>
            <person name="Zhao X.W."/>
            <person name="Ke S."/>
            <person name="Chen Y.Y."/>
            <person name="Wu W.L."/>
            <person name="Hsu J.L."/>
            <person name="Lin Y.F."/>
            <person name="Huang M.D."/>
            <person name="Li C.Y."/>
            <person name="Huang L."/>
            <person name="Wang Z.W."/>
            <person name="Zhao X."/>
            <person name="Zhong W.Y."/>
            <person name="Peng D.H."/>
            <person name="Ahmad S."/>
            <person name="Lan S."/>
            <person name="Zhang J.S."/>
            <person name="Tsai W.C."/>
            <person name="Van de Peer Y."/>
            <person name="Liu Z.J."/>
        </authorList>
    </citation>
    <scope>NUCLEOTIDE SEQUENCE</scope>
    <source>
        <strain evidence="6">CP</strain>
    </source>
</reference>
<feature type="compositionally biased region" description="Polar residues" evidence="3">
    <location>
        <begin position="705"/>
        <end position="716"/>
    </location>
</feature>
<protein>
    <recommendedName>
        <fullName evidence="8">Serine/threonine-protein phosphatase 4 regulatory subunit 3-like central domain-containing protein</fullName>
    </recommendedName>
</protein>
<dbReference type="InterPro" id="IPR016024">
    <property type="entry name" value="ARM-type_fold"/>
</dbReference>
<evidence type="ECO:0000313" key="7">
    <source>
        <dbReference type="Proteomes" id="UP001180020"/>
    </source>
</evidence>
<reference evidence="6" key="2">
    <citation type="submission" date="2023-06" db="EMBL/GenBank/DDBJ databases">
        <authorList>
            <person name="Ma L."/>
            <person name="Liu K.-W."/>
            <person name="Li Z."/>
            <person name="Hsiao Y.-Y."/>
            <person name="Qi Y."/>
            <person name="Fu T."/>
            <person name="Tang G."/>
            <person name="Zhang D."/>
            <person name="Sun W.-H."/>
            <person name="Liu D.-K."/>
            <person name="Li Y."/>
            <person name="Chen G.-Z."/>
            <person name="Liu X.-D."/>
            <person name="Liao X.-Y."/>
            <person name="Jiang Y.-T."/>
            <person name="Yu X."/>
            <person name="Hao Y."/>
            <person name="Huang J."/>
            <person name="Zhao X.-W."/>
            <person name="Ke S."/>
            <person name="Chen Y.-Y."/>
            <person name="Wu W.-L."/>
            <person name="Hsu J.-L."/>
            <person name="Lin Y.-F."/>
            <person name="Huang M.-D."/>
            <person name="Li C.-Y."/>
            <person name="Huang L."/>
            <person name="Wang Z.-W."/>
            <person name="Zhao X."/>
            <person name="Zhong W.-Y."/>
            <person name="Peng D.-H."/>
            <person name="Ahmad S."/>
            <person name="Lan S."/>
            <person name="Zhang J.-S."/>
            <person name="Tsai W.-C."/>
            <person name="Van De Peer Y."/>
            <person name="Liu Z.-J."/>
        </authorList>
    </citation>
    <scope>NUCLEOTIDE SEQUENCE</scope>
    <source>
        <strain evidence="6">CP</strain>
        <tissue evidence="6">Leaves</tissue>
    </source>
</reference>
<comment type="caution">
    <text evidence="6">The sequence shown here is derived from an EMBL/GenBank/DDBJ whole genome shotgun (WGS) entry which is preliminary data.</text>
</comment>
<dbReference type="SUPFAM" id="SSF50729">
    <property type="entry name" value="PH domain-like"/>
    <property type="match status" value="1"/>
</dbReference>
<evidence type="ECO:0000256" key="3">
    <source>
        <dbReference type="SAM" id="MobiDB-lite"/>
    </source>
</evidence>
<keyword evidence="2" id="KW-0539">Nucleus</keyword>
<feature type="compositionally biased region" description="Acidic residues" evidence="3">
    <location>
        <begin position="689"/>
        <end position="703"/>
    </location>
</feature>
<feature type="domain" description="PP4R3 EVH1-like" evidence="5">
    <location>
        <begin position="18"/>
        <end position="116"/>
    </location>
</feature>
<evidence type="ECO:0008006" key="8">
    <source>
        <dbReference type="Google" id="ProtNLM"/>
    </source>
</evidence>
<dbReference type="InterPro" id="IPR011993">
    <property type="entry name" value="PH-like_dom_sf"/>
</dbReference>
<dbReference type="Gene3D" id="1.25.10.10">
    <property type="entry name" value="Leucine-rich Repeat Variant"/>
    <property type="match status" value="1"/>
</dbReference>
<dbReference type="PANTHER" id="PTHR23318">
    <property type="entry name" value="ATP SYNTHASE GAMMA-RELATED"/>
    <property type="match status" value="1"/>
</dbReference>
<dbReference type="SUPFAM" id="SSF48371">
    <property type="entry name" value="ARM repeat"/>
    <property type="match status" value="1"/>
</dbReference>
<dbReference type="InterPro" id="IPR011989">
    <property type="entry name" value="ARM-like"/>
</dbReference>
<dbReference type="InterPro" id="IPR055236">
    <property type="entry name" value="EVH1_PP4R3"/>
</dbReference>
<dbReference type="Pfam" id="PF04802">
    <property type="entry name" value="PP4R3"/>
    <property type="match status" value="1"/>
</dbReference>
<feature type="domain" description="Serine/threonine-protein phosphatase 4 regulatory subunit 3-like central" evidence="4">
    <location>
        <begin position="181"/>
        <end position="661"/>
    </location>
</feature>
<gene>
    <name evidence="6" type="ORF">QJS10_CPA16g01641</name>
</gene>
<dbReference type="PANTHER" id="PTHR23318:SF0">
    <property type="entry name" value="SERINE_THREONINE-PROTEIN PHOSPHATASE 4 REGULATORY SUBUNIT 3"/>
    <property type="match status" value="1"/>
</dbReference>
<proteinExistence type="predicted"/>
<feature type="region of interest" description="Disordered" evidence="3">
    <location>
        <begin position="689"/>
        <end position="865"/>
    </location>
</feature>
<accession>A0AAV9CY33</accession>
<keyword evidence="7" id="KW-1185">Reference proteome</keyword>
<feature type="compositionally biased region" description="Polar residues" evidence="3">
    <location>
        <begin position="836"/>
        <end position="857"/>
    </location>
</feature>
<dbReference type="Proteomes" id="UP001180020">
    <property type="component" value="Unassembled WGS sequence"/>
</dbReference>
<feature type="compositionally biased region" description="Low complexity" evidence="3">
    <location>
        <begin position="727"/>
        <end position="738"/>
    </location>
</feature>
<evidence type="ECO:0000259" key="5">
    <source>
        <dbReference type="Pfam" id="PF22972"/>
    </source>
</evidence>
<comment type="subcellular location">
    <subcellularLocation>
        <location evidence="1">Nucleus</location>
    </subcellularLocation>
</comment>
<feature type="compositionally biased region" description="Acidic residues" evidence="3">
    <location>
        <begin position="740"/>
        <end position="749"/>
    </location>
</feature>
<evidence type="ECO:0000256" key="2">
    <source>
        <dbReference type="ARBA" id="ARBA00023242"/>
    </source>
</evidence>
<dbReference type="EMBL" id="JAUJYO010000016">
    <property type="protein sequence ID" value="KAK1294156.1"/>
    <property type="molecule type" value="Genomic_DNA"/>
</dbReference>
<evidence type="ECO:0000313" key="6">
    <source>
        <dbReference type="EMBL" id="KAK1294156.1"/>
    </source>
</evidence>
<evidence type="ECO:0000256" key="1">
    <source>
        <dbReference type="ARBA" id="ARBA00004123"/>
    </source>
</evidence>
<dbReference type="GO" id="GO:0005654">
    <property type="term" value="C:nucleoplasm"/>
    <property type="evidence" value="ECO:0007669"/>
    <property type="project" value="TreeGrafter"/>
</dbReference>
<dbReference type="AlphaFoldDB" id="A0AAV9CY33"/>